<dbReference type="PANTHER" id="PTHR12143:SF39">
    <property type="entry name" value="SECRETED PROTEIN"/>
    <property type="match status" value="1"/>
</dbReference>
<dbReference type="InterPro" id="IPR050883">
    <property type="entry name" value="PNGase"/>
</dbReference>
<protein>
    <submittedName>
        <fullName evidence="7">Glycoside hydrolase family 92 protein</fullName>
    </submittedName>
</protein>
<keyword evidence="4" id="KW-0732">Signal</keyword>
<sequence>MKNKSILLMLVCCFFAQVKAQKQPVDYVNTIIGATTAADGKMFAYDGKTFPGAATPFGLVQLSPDTKTGGDHGPGYSWHHKTIEGFSFTHMSGIGWYGDLGNFLVMPTVGELHTAKGSEEHPEEGYRSRYSHDSEVTEAGYYAVTLDDYRIRTELTVTPRTGIIRFTFPEHAQSRIQIDLARRIGGTSTEQRVEKVDDHTIQGWMRCTPDGGGWGDGYGNANYTVYFYCQFEKPFEKYGVWSVDVPAGLDRKNRLNEDPEWQKQVAAAKVMPMCSEAEGKHLGFYTEFATQAGEQVLMKCGISFVSIDGARNNLEQELPHWNFEKVRKEARKSWNKALSCIEVKGKSERDKRIFYTGLYHTMIDPRCYSDVDGNYVGADGQIHQAKDFVYRTIFSGWDVFRSQFPLQNLINPQLVTDEINSLIQIGDLSGRHYFPRWEFLNAYSGCMVGNPAIAVITDAYVKGIRGFDARKAAEYCENSMKKFGNGEQGFVSGNLSETLEYAYFDWCTGKLWESLGDQDKAQAYYRKGQAYRNVWNPEVRWFQARQSKDRWLNWQGKTVGGQGCVESNPFQQGWFVPHDIEGMKALMGEDFFIQELELFFDRTTKDFLWSDYYNHPNEPDHHVPFLFNYSSKPWLTQKWTRQICKVAYGDDVLGLCGNEDVGQMSAWYILAAVGFHPVCPGSTRYELTSPVFDEAVLKLDRKFYPGKKFVVKALNNSSENVYIQKIWLNGKPLDRLWISHDEIISGGELVFELGDTPNKSLGL</sequence>
<proteinExistence type="predicted"/>
<comment type="subunit">
    <text evidence="2">Monomer.</text>
</comment>
<dbReference type="NCBIfam" id="TIGR01180">
    <property type="entry name" value="aman2_put"/>
    <property type="match status" value="1"/>
</dbReference>
<dbReference type="SUPFAM" id="SSF48208">
    <property type="entry name" value="Six-hairpin glycosidases"/>
    <property type="match status" value="1"/>
</dbReference>
<dbReference type="InterPro" id="IPR012939">
    <property type="entry name" value="Glyco_hydro_92"/>
</dbReference>
<dbReference type="GO" id="GO:0005829">
    <property type="term" value="C:cytosol"/>
    <property type="evidence" value="ECO:0007669"/>
    <property type="project" value="TreeGrafter"/>
</dbReference>
<keyword evidence="3" id="KW-0106">Calcium</keyword>
<dbReference type="PANTHER" id="PTHR12143">
    <property type="entry name" value="PEPTIDE N-GLYCANASE PNGASE -RELATED"/>
    <property type="match status" value="1"/>
</dbReference>
<dbReference type="Gene3D" id="1.20.1610.10">
    <property type="entry name" value="alpha-1,2-mannosidases domains"/>
    <property type="match status" value="1"/>
</dbReference>
<dbReference type="Gene3D" id="2.70.98.10">
    <property type="match status" value="1"/>
</dbReference>
<dbReference type="Proteomes" id="UP000284243">
    <property type="component" value="Unassembled WGS sequence"/>
</dbReference>
<dbReference type="AlphaFoldDB" id="A0A412TWD8"/>
<evidence type="ECO:0000256" key="3">
    <source>
        <dbReference type="ARBA" id="ARBA00022837"/>
    </source>
</evidence>
<dbReference type="GO" id="GO:0005975">
    <property type="term" value="P:carbohydrate metabolic process"/>
    <property type="evidence" value="ECO:0007669"/>
    <property type="project" value="InterPro"/>
</dbReference>
<feature type="domain" description="Glycosyl hydrolase family 92 N-terminal" evidence="6">
    <location>
        <begin position="27"/>
        <end position="303"/>
    </location>
</feature>
<organism evidence="7 8">
    <name type="scientific">Odoribacter splanchnicus</name>
    <dbReference type="NCBI Taxonomy" id="28118"/>
    <lineage>
        <taxon>Bacteria</taxon>
        <taxon>Pseudomonadati</taxon>
        <taxon>Bacteroidota</taxon>
        <taxon>Bacteroidia</taxon>
        <taxon>Bacteroidales</taxon>
        <taxon>Odoribacteraceae</taxon>
        <taxon>Odoribacter</taxon>
    </lineage>
</organism>
<evidence type="ECO:0000259" key="6">
    <source>
        <dbReference type="Pfam" id="PF17678"/>
    </source>
</evidence>
<evidence type="ECO:0000256" key="1">
    <source>
        <dbReference type="ARBA" id="ARBA00001913"/>
    </source>
</evidence>
<dbReference type="InterPro" id="IPR008928">
    <property type="entry name" value="6-hairpin_glycosidase_sf"/>
</dbReference>
<dbReference type="Gene3D" id="3.30.2080.10">
    <property type="entry name" value="GH92 mannosidase domain"/>
    <property type="match status" value="1"/>
</dbReference>
<comment type="caution">
    <text evidence="7">The sequence shown here is derived from an EMBL/GenBank/DDBJ whole genome shotgun (WGS) entry which is preliminary data.</text>
</comment>
<reference evidence="7 8" key="1">
    <citation type="submission" date="2018-08" db="EMBL/GenBank/DDBJ databases">
        <title>A genome reference for cultivated species of the human gut microbiota.</title>
        <authorList>
            <person name="Zou Y."/>
            <person name="Xue W."/>
            <person name="Luo G."/>
        </authorList>
    </citation>
    <scope>NUCLEOTIDE SEQUENCE [LARGE SCALE GENOMIC DNA]</scope>
    <source>
        <strain evidence="7 8">AF16-14</strain>
    </source>
</reference>
<evidence type="ECO:0000256" key="2">
    <source>
        <dbReference type="ARBA" id="ARBA00011245"/>
    </source>
</evidence>
<name>A0A412TWD8_9BACT</name>
<gene>
    <name evidence="7" type="ORF">DWW57_03910</name>
</gene>
<accession>A0A412TWD8</accession>
<dbReference type="GO" id="GO:0030246">
    <property type="term" value="F:carbohydrate binding"/>
    <property type="evidence" value="ECO:0007669"/>
    <property type="project" value="InterPro"/>
</dbReference>
<dbReference type="FunFam" id="3.30.2080.10:FF:000001">
    <property type="entry name" value="Alpha-1,2-mannosidase subfamily"/>
    <property type="match status" value="1"/>
</dbReference>
<dbReference type="GO" id="GO:0006516">
    <property type="term" value="P:glycoprotein catabolic process"/>
    <property type="evidence" value="ECO:0007669"/>
    <property type="project" value="TreeGrafter"/>
</dbReference>
<dbReference type="GO" id="GO:0000224">
    <property type="term" value="F:peptide-N4-(N-acetyl-beta-glucosaminyl)asparagine amidase activity"/>
    <property type="evidence" value="ECO:0007669"/>
    <property type="project" value="TreeGrafter"/>
</dbReference>
<feature type="domain" description="Glycosyl hydrolase family 92" evidence="5">
    <location>
        <begin position="309"/>
        <end position="755"/>
    </location>
</feature>
<evidence type="ECO:0000256" key="4">
    <source>
        <dbReference type="SAM" id="SignalP"/>
    </source>
</evidence>
<evidence type="ECO:0000313" key="8">
    <source>
        <dbReference type="Proteomes" id="UP000284243"/>
    </source>
</evidence>
<evidence type="ECO:0000259" key="5">
    <source>
        <dbReference type="Pfam" id="PF07971"/>
    </source>
</evidence>
<dbReference type="Pfam" id="PF07971">
    <property type="entry name" value="Glyco_hydro_92"/>
    <property type="match status" value="1"/>
</dbReference>
<dbReference type="Pfam" id="PF17678">
    <property type="entry name" value="Glyco_hydro_92N"/>
    <property type="match status" value="1"/>
</dbReference>
<keyword evidence="7" id="KW-0378">Hydrolase</keyword>
<feature type="signal peptide" evidence="4">
    <location>
        <begin position="1"/>
        <end position="20"/>
    </location>
</feature>
<dbReference type="InterPro" id="IPR041371">
    <property type="entry name" value="GH92_N"/>
</dbReference>
<dbReference type="InterPro" id="IPR014718">
    <property type="entry name" value="GH-type_carb-bd"/>
</dbReference>
<dbReference type="InterPro" id="IPR005887">
    <property type="entry name" value="GH92_a_mannosidase_put"/>
</dbReference>
<feature type="chain" id="PRO_5019264159" evidence="4">
    <location>
        <begin position="21"/>
        <end position="763"/>
    </location>
</feature>
<dbReference type="Gene3D" id="1.20.1050.60">
    <property type="entry name" value="alpha-1,2-mannosidase"/>
    <property type="match status" value="1"/>
</dbReference>
<evidence type="ECO:0000313" key="7">
    <source>
        <dbReference type="EMBL" id="RGU58205.1"/>
    </source>
</evidence>
<dbReference type="EMBL" id="QRYC01000003">
    <property type="protein sequence ID" value="RGU58205.1"/>
    <property type="molecule type" value="Genomic_DNA"/>
</dbReference>
<dbReference type="RefSeq" id="WP_118160034.1">
    <property type="nucleotide sequence ID" value="NZ_JBCOLM010000010.1"/>
</dbReference>
<comment type="cofactor">
    <cofactor evidence="1">
        <name>Ca(2+)</name>
        <dbReference type="ChEBI" id="CHEBI:29108"/>
    </cofactor>
</comment>